<protein>
    <submittedName>
        <fullName evidence="6">Chloride channel protein</fullName>
    </submittedName>
</protein>
<dbReference type="InterPro" id="IPR014743">
    <property type="entry name" value="Cl-channel_core"/>
</dbReference>
<accession>A0A9D1LU27</accession>
<dbReference type="Pfam" id="PF00654">
    <property type="entry name" value="Voltage_CLC"/>
    <property type="match status" value="1"/>
</dbReference>
<dbReference type="InterPro" id="IPR050368">
    <property type="entry name" value="ClC-type_chloride_channel"/>
</dbReference>
<dbReference type="Gene3D" id="1.10.3080.10">
    <property type="entry name" value="Clc chloride channel"/>
    <property type="match status" value="1"/>
</dbReference>
<dbReference type="Proteomes" id="UP000824111">
    <property type="component" value="Unassembled WGS sequence"/>
</dbReference>
<dbReference type="SUPFAM" id="SSF81340">
    <property type="entry name" value="Clc chloride channel"/>
    <property type="match status" value="1"/>
</dbReference>
<feature type="transmembrane region" description="Helical" evidence="5">
    <location>
        <begin position="52"/>
        <end position="71"/>
    </location>
</feature>
<reference evidence="6" key="1">
    <citation type="submission" date="2020-10" db="EMBL/GenBank/DDBJ databases">
        <authorList>
            <person name="Gilroy R."/>
        </authorList>
    </citation>
    <scope>NUCLEOTIDE SEQUENCE</scope>
    <source>
        <strain evidence="6">ChiSjej4B22-9803</strain>
    </source>
</reference>
<feature type="transmembrane region" description="Helical" evidence="5">
    <location>
        <begin position="377"/>
        <end position="397"/>
    </location>
</feature>
<name>A0A9D1LU27_9FIRM</name>
<feature type="transmembrane region" description="Helical" evidence="5">
    <location>
        <begin position="296"/>
        <end position="314"/>
    </location>
</feature>
<comment type="caution">
    <text evidence="6">The sequence shown here is derived from an EMBL/GenBank/DDBJ whole genome shotgun (WGS) entry which is preliminary data.</text>
</comment>
<dbReference type="AlphaFoldDB" id="A0A9D1LU27"/>
<feature type="transmembrane region" description="Helical" evidence="5">
    <location>
        <begin position="179"/>
        <end position="201"/>
    </location>
</feature>
<evidence type="ECO:0000256" key="4">
    <source>
        <dbReference type="ARBA" id="ARBA00023136"/>
    </source>
</evidence>
<dbReference type="PANTHER" id="PTHR43427:SF12">
    <property type="entry name" value="CHLORIDE TRANSPORTER"/>
    <property type="match status" value="1"/>
</dbReference>
<feature type="transmembrane region" description="Helical" evidence="5">
    <location>
        <begin position="21"/>
        <end position="40"/>
    </location>
</feature>
<organism evidence="6 7">
    <name type="scientific">Candidatus Avimonoglobus intestinipullorum</name>
    <dbReference type="NCBI Taxonomy" id="2840699"/>
    <lineage>
        <taxon>Bacteria</taxon>
        <taxon>Bacillati</taxon>
        <taxon>Bacillota</taxon>
        <taxon>Clostridia</taxon>
        <taxon>Eubacteriales</taxon>
        <taxon>Candidatus Avimonoglobus</taxon>
    </lineage>
</organism>
<sequence length="418" mass="44095">MKTAAEAMGSIKKYTLAFIRWVVVAGVTGAVCGVLGAVFYKAVDWATAVRTANSYIIGLLPLAGLLIVWMYKRFHMLENTGTNNVISSIRTNEEVPLALAPLIFIGTVLTHLFGGSAGREGAALQLGGSVGYRVGRLFRLPEKDKNLVVMCGMAGLFSALFGTPLTATIFSMEVISVGVFHYAGFLPCLTSSVIAYGIAVATGAAPVRFILSDIPQISVGAFIQVGVLSVLCALVSILFCIAMHYFTHLAKQHIPNHYVRIFTGGMVIVLLTILLGTEYNGAGMDTIKRAVSGGDVAGYAFLLKIVFTVVTIGVGYRGGEIVPTFFIGAAFGSAAGGLLGLDPGFAAALGMVALFCGVVNCPIASLMLAIEVFGAQGLLFFAAACSISYMLSGYYGLYSSQKIVYSKIRAEYINRSAE</sequence>
<keyword evidence="3 5" id="KW-1133">Transmembrane helix</keyword>
<dbReference type="GO" id="GO:0016020">
    <property type="term" value="C:membrane"/>
    <property type="evidence" value="ECO:0007669"/>
    <property type="project" value="UniProtKB-SubCell"/>
</dbReference>
<feature type="transmembrane region" description="Helical" evidence="5">
    <location>
        <begin position="321"/>
        <end position="339"/>
    </location>
</feature>
<keyword evidence="4 5" id="KW-0472">Membrane</keyword>
<evidence type="ECO:0000256" key="5">
    <source>
        <dbReference type="SAM" id="Phobius"/>
    </source>
</evidence>
<dbReference type="PRINTS" id="PR00762">
    <property type="entry name" value="CLCHANNEL"/>
</dbReference>
<evidence type="ECO:0000256" key="2">
    <source>
        <dbReference type="ARBA" id="ARBA00022692"/>
    </source>
</evidence>
<feature type="transmembrane region" description="Helical" evidence="5">
    <location>
        <begin position="345"/>
        <end position="370"/>
    </location>
</feature>
<dbReference type="PANTHER" id="PTHR43427">
    <property type="entry name" value="CHLORIDE CHANNEL PROTEIN CLC-E"/>
    <property type="match status" value="1"/>
</dbReference>
<dbReference type="EMBL" id="DVND01000025">
    <property type="protein sequence ID" value="HIU47955.1"/>
    <property type="molecule type" value="Genomic_DNA"/>
</dbReference>
<feature type="transmembrane region" description="Helical" evidence="5">
    <location>
        <begin position="258"/>
        <end position="276"/>
    </location>
</feature>
<feature type="transmembrane region" description="Helical" evidence="5">
    <location>
        <begin position="147"/>
        <end position="167"/>
    </location>
</feature>
<keyword evidence="2 5" id="KW-0812">Transmembrane</keyword>
<evidence type="ECO:0000256" key="1">
    <source>
        <dbReference type="ARBA" id="ARBA00004141"/>
    </source>
</evidence>
<comment type="subcellular location">
    <subcellularLocation>
        <location evidence="1">Membrane</location>
        <topology evidence="1">Multi-pass membrane protein</topology>
    </subcellularLocation>
</comment>
<proteinExistence type="predicted"/>
<feature type="transmembrane region" description="Helical" evidence="5">
    <location>
        <begin position="221"/>
        <end position="246"/>
    </location>
</feature>
<gene>
    <name evidence="6" type="ORF">IAB04_01175</name>
</gene>
<evidence type="ECO:0000256" key="3">
    <source>
        <dbReference type="ARBA" id="ARBA00022989"/>
    </source>
</evidence>
<dbReference type="InterPro" id="IPR001807">
    <property type="entry name" value="ClC"/>
</dbReference>
<evidence type="ECO:0000313" key="7">
    <source>
        <dbReference type="Proteomes" id="UP000824111"/>
    </source>
</evidence>
<dbReference type="GO" id="GO:0015108">
    <property type="term" value="F:chloride transmembrane transporter activity"/>
    <property type="evidence" value="ECO:0007669"/>
    <property type="project" value="InterPro"/>
</dbReference>
<evidence type="ECO:0000313" key="6">
    <source>
        <dbReference type="EMBL" id="HIU47955.1"/>
    </source>
</evidence>
<reference evidence="6" key="2">
    <citation type="journal article" date="2021" name="PeerJ">
        <title>Extensive microbial diversity within the chicken gut microbiome revealed by metagenomics and culture.</title>
        <authorList>
            <person name="Gilroy R."/>
            <person name="Ravi A."/>
            <person name="Getino M."/>
            <person name="Pursley I."/>
            <person name="Horton D.L."/>
            <person name="Alikhan N.F."/>
            <person name="Baker D."/>
            <person name="Gharbi K."/>
            <person name="Hall N."/>
            <person name="Watson M."/>
            <person name="Adriaenssens E.M."/>
            <person name="Foster-Nyarko E."/>
            <person name="Jarju S."/>
            <person name="Secka A."/>
            <person name="Antonio M."/>
            <person name="Oren A."/>
            <person name="Chaudhuri R.R."/>
            <person name="La Ragione R."/>
            <person name="Hildebrand F."/>
            <person name="Pallen M.J."/>
        </authorList>
    </citation>
    <scope>NUCLEOTIDE SEQUENCE</scope>
    <source>
        <strain evidence="6">ChiSjej4B22-9803</strain>
    </source>
</reference>